<sequence length="154" mass="17148">MRAVYIDTEFTQLNMTRQLISLALVDTSDFEFYVEITDTWLENECSDFVKKVVLPQLNLDKFGQSTSQACIELKAFLATLGPVEIISDALAWDWPLFLELLGPEGLPGNIIGCREINPEALELTAEMEHLLVDAPHHALLDARLLCAISEAAQA</sequence>
<name>A0ABS5N1G9_9PSED</name>
<reference evidence="1 2" key="1">
    <citation type="submission" date="2021-04" db="EMBL/GenBank/DDBJ databases">
        <title>Pseudomonas rustica sp. nov. isolated from raw milk.</title>
        <authorList>
            <person name="Fiedler G."/>
            <person name="Gieschler S."/>
            <person name="Kabisch J."/>
            <person name="Grimmler C."/>
            <person name="Brinks E."/>
            <person name="Wagner N."/>
            <person name="Hetzer B."/>
            <person name="Franz C.M.A.P."/>
            <person name="Boehnlein C."/>
        </authorList>
    </citation>
    <scope>NUCLEOTIDE SEQUENCE [LARGE SCALE GENOMIC DNA]</scope>
    <source>
        <strain evidence="1 2">MBT-4</strain>
    </source>
</reference>
<gene>
    <name evidence="1" type="ORF">KFS80_19185</name>
</gene>
<dbReference type="InterPro" id="IPR012337">
    <property type="entry name" value="RNaseH-like_sf"/>
</dbReference>
<dbReference type="InterPro" id="IPR036397">
    <property type="entry name" value="RNaseH_sf"/>
</dbReference>
<dbReference type="EMBL" id="JAGYHF010000009">
    <property type="protein sequence ID" value="MBS4080414.1"/>
    <property type="molecule type" value="Genomic_DNA"/>
</dbReference>
<accession>A0ABS5N1G9</accession>
<comment type="caution">
    <text evidence="1">The sequence shown here is derived from an EMBL/GenBank/DDBJ whole genome shotgun (WGS) entry which is preliminary data.</text>
</comment>
<protein>
    <submittedName>
        <fullName evidence="1">Uncharacterized protein</fullName>
    </submittedName>
</protein>
<proteinExistence type="predicted"/>
<dbReference type="Gene3D" id="3.30.420.10">
    <property type="entry name" value="Ribonuclease H-like superfamily/Ribonuclease H"/>
    <property type="match status" value="1"/>
</dbReference>
<dbReference type="RefSeq" id="WP_212545589.1">
    <property type="nucleotide sequence ID" value="NZ_JAGYHF010000009.1"/>
</dbReference>
<evidence type="ECO:0000313" key="1">
    <source>
        <dbReference type="EMBL" id="MBS4080414.1"/>
    </source>
</evidence>
<organism evidence="1 2">
    <name type="scientific">Pseudomonas rustica</name>
    <dbReference type="NCBI Taxonomy" id="2827099"/>
    <lineage>
        <taxon>Bacteria</taxon>
        <taxon>Pseudomonadati</taxon>
        <taxon>Pseudomonadota</taxon>
        <taxon>Gammaproteobacteria</taxon>
        <taxon>Pseudomonadales</taxon>
        <taxon>Pseudomonadaceae</taxon>
        <taxon>Pseudomonas</taxon>
    </lineage>
</organism>
<dbReference type="Proteomes" id="UP000676035">
    <property type="component" value="Unassembled WGS sequence"/>
</dbReference>
<dbReference type="SUPFAM" id="SSF53098">
    <property type="entry name" value="Ribonuclease H-like"/>
    <property type="match status" value="1"/>
</dbReference>
<evidence type="ECO:0000313" key="2">
    <source>
        <dbReference type="Proteomes" id="UP000676035"/>
    </source>
</evidence>
<keyword evidence="2" id="KW-1185">Reference proteome</keyword>